<dbReference type="EMBL" id="APAU02000150">
    <property type="protein sequence ID" value="EUB55644.1"/>
    <property type="molecule type" value="Genomic_DNA"/>
</dbReference>
<accession>W6UQF2</accession>
<evidence type="ECO:0000256" key="1">
    <source>
        <dbReference type="SAM" id="Phobius"/>
    </source>
</evidence>
<dbReference type="GeneID" id="36345211"/>
<dbReference type="RefSeq" id="XP_024346840.1">
    <property type="nucleotide sequence ID" value="XM_024498745.1"/>
</dbReference>
<evidence type="ECO:0000313" key="2">
    <source>
        <dbReference type="EMBL" id="EUB55644.1"/>
    </source>
</evidence>
<reference evidence="2 3" key="1">
    <citation type="journal article" date="2013" name="Nat. Genet.">
        <title>The genome of the hydatid tapeworm Echinococcus granulosus.</title>
        <authorList>
            <person name="Zheng H."/>
            <person name="Zhang W."/>
            <person name="Zhang L."/>
            <person name="Zhang Z."/>
            <person name="Li J."/>
            <person name="Lu G."/>
            <person name="Zhu Y."/>
            <person name="Wang Y."/>
            <person name="Huang Y."/>
            <person name="Liu J."/>
            <person name="Kang H."/>
            <person name="Chen J."/>
            <person name="Wang L."/>
            <person name="Chen A."/>
            <person name="Yu S."/>
            <person name="Gao Z."/>
            <person name="Jin L."/>
            <person name="Gu W."/>
            <person name="Wang Z."/>
            <person name="Zhao L."/>
            <person name="Shi B."/>
            <person name="Wen H."/>
            <person name="Lin R."/>
            <person name="Jones M.K."/>
            <person name="Brejova B."/>
            <person name="Vinar T."/>
            <person name="Zhao G."/>
            <person name="McManus D.P."/>
            <person name="Chen Z."/>
            <person name="Zhou Y."/>
            <person name="Wang S."/>
        </authorList>
    </citation>
    <scope>NUCLEOTIDE SEQUENCE [LARGE SCALE GENOMIC DNA]</scope>
</reference>
<comment type="caution">
    <text evidence="2">The sequence shown here is derived from an EMBL/GenBank/DDBJ whole genome shotgun (WGS) entry which is preliminary data.</text>
</comment>
<sequence>METREPTTSGAFEQSSLFQSESVALFLVVGYFILMSSIGVLSWCRTRKRVRDFMEQRRMRRPQRFEHDNQVLKISNVDEGRRLRALSRFQHRKCRSTCDASHEQAQQFA</sequence>
<keyword evidence="3" id="KW-1185">Reference proteome</keyword>
<organism evidence="2 3">
    <name type="scientific">Echinococcus granulosus</name>
    <name type="common">Hydatid tapeworm</name>
    <dbReference type="NCBI Taxonomy" id="6210"/>
    <lineage>
        <taxon>Eukaryota</taxon>
        <taxon>Metazoa</taxon>
        <taxon>Spiralia</taxon>
        <taxon>Lophotrochozoa</taxon>
        <taxon>Platyhelminthes</taxon>
        <taxon>Cestoda</taxon>
        <taxon>Eucestoda</taxon>
        <taxon>Cyclophyllidea</taxon>
        <taxon>Taeniidae</taxon>
        <taxon>Echinococcus</taxon>
        <taxon>Echinococcus granulosus group</taxon>
    </lineage>
</organism>
<dbReference type="OrthoDB" id="10323574at2759"/>
<keyword evidence="1" id="KW-0472">Membrane</keyword>
<dbReference type="AlphaFoldDB" id="W6UQF2"/>
<gene>
    <name evidence="2" type="ORF">EGR_09496</name>
</gene>
<feature type="transmembrane region" description="Helical" evidence="1">
    <location>
        <begin position="23"/>
        <end position="44"/>
    </location>
</feature>
<proteinExistence type="predicted"/>
<name>W6UQF2_ECHGR</name>
<evidence type="ECO:0000313" key="3">
    <source>
        <dbReference type="Proteomes" id="UP000019149"/>
    </source>
</evidence>
<keyword evidence="1" id="KW-0812">Transmembrane</keyword>
<keyword evidence="1" id="KW-1133">Transmembrane helix</keyword>
<dbReference type="KEGG" id="egl:EGR_09496"/>
<dbReference type="Proteomes" id="UP000019149">
    <property type="component" value="Unassembled WGS sequence"/>
</dbReference>
<protein>
    <submittedName>
        <fullName evidence="2">Uncharacterized protein</fullName>
    </submittedName>
</protein>
<dbReference type="CTD" id="36345211"/>
<dbReference type="OMA" id="METREPT"/>